<dbReference type="GO" id="GO:0003700">
    <property type="term" value="F:DNA-binding transcription factor activity"/>
    <property type="evidence" value="ECO:0007669"/>
    <property type="project" value="InterPro"/>
</dbReference>
<protein>
    <submittedName>
        <fullName evidence="5">AraC family transcriptional regulator</fullName>
    </submittedName>
</protein>
<keyword evidence="1" id="KW-0805">Transcription regulation</keyword>
<evidence type="ECO:0000259" key="4">
    <source>
        <dbReference type="PROSITE" id="PS01124"/>
    </source>
</evidence>
<dbReference type="InterPro" id="IPR018062">
    <property type="entry name" value="HTH_AraC-typ_CS"/>
</dbReference>
<proteinExistence type="predicted"/>
<evidence type="ECO:0000256" key="1">
    <source>
        <dbReference type="ARBA" id="ARBA00023015"/>
    </source>
</evidence>
<dbReference type="InterPro" id="IPR009057">
    <property type="entry name" value="Homeodomain-like_sf"/>
</dbReference>
<reference evidence="5" key="1">
    <citation type="journal article" date="2020" name="mSystems">
        <title>Genome- and Community-Level Interaction Insights into Carbon Utilization and Element Cycling Functions of Hydrothermarchaeota in Hydrothermal Sediment.</title>
        <authorList>
            <person name="Zhou Z."/>
            <person name="Liu Y."/>
            <person name="Xu W."/>
            <person name="Pan J."/>
            <person name="Luo Z.H."/>
            <person name="Li M."/>
        </authorList>
    </citation>
    <scope>NUCLEOTIDE SEQUENCE [LARGE SCALE GENOMIC DNA]</scope>
    <source>
        <strain evidence="5">HyVt-456</strain>
    </source>
</reference>
<dbReference type="PANTHER" id="PTHR43280:SF2">
    <property type="entry name" value="HTH-TYPE TRANSCRIPTIONAL REGULATOR EXSA"/>
    <property type="match status" value="1"/>
</dbReference>
<dbReference type="Proteomes" id="UP000886005">
    <property type="component" value="Unassembled WGS sequence"/>
</dbReference>
<keyword evidence="2" id="KW-0238">DNA-binding</keyword>
<dbReference type="SUPFAM" id="SSF46689">
    <property type="entry name" value="Homeodomain-like"/>
    <property type="match status" value="2"/>
</dbReference>
<dbReference type="EMBL" id="DRLD01000405">
    <property type="protein sequence ID" value="HED11852.1"/>
    <property type="molecule type" value="Genomic_DNA"/>
</dbReference>
<comment type="caution">
    <text evidence="5">The sequence shown here is derived from an EMBL/GenBank/DDBJ whole genome shotgun (WGS) entry which is preliminary data.</text>
</comment>
<feature type="domain" description="HTH araC/xylS-type" evidence="4">
    <location>
        <begin position="180"/>
        <end position="278"/>
    </location>
</feature>
<evidence type="ECO:0000256" key="3">
    <source>
        <dbReference type="ARBA" id="ARBA00023163"/>
    </source>
</evidence>
<dbReference type="InterPro" id="IPR054015">
    <property type="entry name" value="ExsA-like_N"/>
</dbReference>
<dbReference type="PANTHER" id="PTHR43280">
    <property type="entry name" value="ARAC-FAMILY TRANSCRIPTIONAL REGULATOR"/>
    <property type="match status" value="1"/>
</dbReference>
<name>A0A7V1PWQ8_CALAY</name>
<dbReference type="Pfam" id="PF22200">
    <property type="entry name" value="ExsA_N"/>
    <property type="match status" value="1"/>
</dbReference>
<dbReference type="PROSITE" id="PS00041">
    <property type="entry name" value="HTH_ARAC_FAMILY_1"/>
    <property type="match status" value="1"/>
</dbReference>
<dbReference type="SMART" id="SM00342">
    <property type="entry name" value="HTH_ARAC"/>
    <property type="match status" value="1"/>
</dbReference>
<dbReference type="InterPro" id="IPR018060">
    <property type="entry name" value="HTH_AraC"/>
</dbReference>
<evidence type="ECO:0000256" key="2">
    <source>
        <dbReference type="ARBA" id="ARBA00023125"/>
    </source>
</evidence>
<organism evidence="5">
    <name type="scientific">Caldithrix abyssi</name>
    <dbReference type="NCBI Taxonomy" id="187145"/>
    <lineage>
        <taxon>Bacteria</taxon>
        <taxon>Pseudomonadati</taxon>
        <taxon>Calditrichota</taxon>
        <taxon>Calditrichia</taxon>
        <taxon>Calditrichales</taxon>
        <taxon>Calditrichaceae</taxon>
        <taxon>Caldithrix</taxon>
    </lineage>
</organism>
<dbReference type="Gene3D" id="1.10.10.60">
    <property type="entry name" value="Homeodomain-like"/>
    <property type="match status" value="2"/>
</dbReference>
<dbReference type="GO" id="GO:0043565">
    <property type="term" value="F:sequence-specific DNA binding"/>
    <property type="evidence" value="ECO:0007669"/>
    <property type="project" value="InterPro"/>
</dbReference>
<dbReference type="Pfam" id="PF12833">
    <property type="entry name" value="HTH_18"/>
    <property type="match status" value="1"/>
</dbReference>
<sequence length="288" mass="33390">MIVEYKTMELYGRMLFEKVILIPPFKKNNPMSNEACFLYIMDGEYNSLSEKEQMRIRANEAVLMKCGRYLSQMYASGDSKRYEAVAVHFYPDILKKIYNDKLPAFLKKGIANTKSMARVNSDLLIHKYIEGILFYFENPGLVNEEILILKTKEIILLLHQTKNAPAIHAILANLFNPVSYSFREVIEAHIYSPVTIRELARLTHMSLSSFKREFKKIYNHSPAVYLKDKKLARARELLSASGLRVSDIAFDCGFNDVAHFSKSFKQKYSLTPTQYRLTHFNKSLSRLE</sequence>
<dbReference type="AlphaFoldDB" id="A0A7V1PWQ8"/>
<keyword evidence="3" id="KW-0804">Transcription</keyword>
<gene>
    <name evidence="5" type="ORF">ENJ10_14275</name>
</gene>
<dbReference type="PRINTS" id="PR00032">
    <property type="entry name" value="HTHARAC"/>
</dbReference>
<evidence type="ECO:0000313" key="5">
    <source>
        <dbReference type="EMBL" id="HED11852.1"/>
    </source>
</evidence>
<dbReference type="InterPro" id="IPR020449">
    <property type="entry name" value="Tscrpt_reg_AraC-type_HTH"/>
</dbReference>
<accession>A0A7V1PWQ8</accession>
<dbReference type="PROSITE" id="PS01124">
    <property type="entry name" value="HTH_ARAC_FAMILY_2"/>
    <property type="match status" value="1"/>
</dbReference>